<evidence type="ECO:0000313" key="2">
    <source>
        <dbReference type="EMBL" id="CZT14978.1"/>
    </source>
</evidence>
<dbReference type="InterPro" id="IPR008271">
    <property type="entry name" value="Ser/Thr_kinase_AS"/>
</dbReference>
<organism evidence="2 3">
    <name type="scientific">Ramularia collo-cygni</name>
    <dbReference type="NCBI Taxonomy" id="112498"/>
    <lineage>
        <taxon>Eukaryota</taxon>
        <taxon>Fungi</taxon>
        <taxon>Dikarya</taxon>
        <taxon>Ascomycota</taxon>
        <taxon>Pezizomycotina</taxon>
        <taxon>Dothideomycetes</taxon>
        <taxon>Dothideomycetidae</taxon>
        <taxon>Mycosphaerellales</taxon>
        <taxon>Mycosphaerellaceae</taxon>
        <taxon>Ramularia</taxon>
    </lineage>
</organism>
<dbReference type="STRING" id="112498.A0A2D3UNH4"/>
<dbReference type="AlphaFoldDB" id="A0A2D3UNH4"/>
<dbReference type="Proteomes" id="UP000225277">
    <property type="component" value="Unassembled WGS sequence"/>
</dbReference>
<dbReference type="GO" id="GO:0005737">
    <property type="term" value="C:cytoplasm"/>
    <property type="evidence" value="ECO:0007669"/>
    <property type="project" value="TreeGrafter"/>
</dbReference>
<dbReference type="OrthoDB" id="3633612at2759"/>
<gene>
    <name evidence="2" type="ORF">RCC_12024</name>
</gene>
<dbReference type="EMBL" id="FJUY01000001">
    <property type="protein sequence ID" value="CZT14978.1"/>
    <property type="molecule type" value="Genomic_DNA"/>
</dbReference>
<evidence type="ECO:0000313" key="3">
    <source>
        <dbReference type="Proteomes" id="UP000225277"/>
    </source>
</evidence>
<accession>A0A2D3UNH4</accession>
<dbReference type="PROSITE" id="PS50011">
    <property type="entry name" value="PROTEIN_KINASE_DOM"/>
    <property type="match status" value="1"/>
</dbReference>
<feature type="domain" description="Protein kinase" evidence="1">
    <location>
        <begin position="66"/>
        <end position="361"/>
    </location>
</feature>
<dbReference type="GO" id="GO:0005634">
    <property type="term" value="C:nucleus"/>
    <property type="evidence" value="ECO:0007669"/>
    <property type="project" value="TreeGrafter"/>
</dbReference>
<dbReference type="InterPro" id="IPR000719">
    <property type="entry name" value="Prot_kinase_dom"/>
</dbReference>
<dbReference type="Gene3D" id="3.30.200.20">
    <property type="entry name" value="Phosphorylase Kinase, domain 1"/>
    <property type="match status" value="1"/>
</dbReference>
<dbReference type="Pfam" id="PF00069">
    <property type="entry name" value="Pkinase"/>
    <property type="match status" value="1"/>
</dbReference>
<dbReference type="SMART" id="SM00220">
    <property type="entry name" value="S_TKc"/>
    <property type="match status" value="1"/>
</dbReference>
<protein>
    <recommendedName>
        <fullName evidence="1">Protein kinase domain-containing protein</fullName>
    </recommendedName>
</protein>
<dbReference type="PROSITE" id="PS00108">
    <property type="entry name" value="PROTEIN_KINASE_ST"/>
    <property type="match status" value="1"/>
</dbReference>
<sequence>MDNFIADNYSDIYLPYTEQNLPDAMTGEARQLFLDYQNNVLISNGAKIESGLYSHMNLEGSAADLFYRKRLLGRGGFGEVYHVIGKASLKHFAWKIISRRHFDMKKERLLPQTFQNELTALQSLRHRHVVRLVGSYSDADHVGLLMQPVADQDLWKLLSEPKGKQEHRERCLCLRGFFGCLATAVDYFHNNTTKKVQHRDIKPQNILVKGTKIYITDFGTARLRDVDSGDVTEPTASTMVAISWRYVAPEVAHGGTRTYASDIWALGCVFIEMLTILAGKSLSDLSTFMQQRQSKPEKDQGRFKFFGNYESIVLWLEILGESIRKGENSQDIQMIEVIMAMLCMERRSRITAPHLVRRIFQLEGLYHGHCCRGTATPSGIGKCVPLRQDSWRSERLHPPRG</sequence>
<dbReference type="InterPro" id="IPR011009">
    <property type="entry name" value="Kinase-like_dom_sf"/>
</dbReference>
<evidence type="ECO:0000259" key="1">
    <source>
        <dbReference type="PROSITE" id="PS50011"/>
    </source>
</evidence>
<dbReference type="GO" id="GO:0044773">
    <property type="term" value="P:mitotic DNA damage checkpoint signaling"/>
    <property type="evidence" value="ECO:0007669"/>
    <property type="project" value="TreeGrafter"/>
</dbReference>
<keyword evidence="3" id="KW-1185">Reference proteome</keyword>
<dbReference type="CDD" id="cd00180">
    <property type="entry name" value="PKc"/>
    <property type="match status" value="1"/>
</dbReference>
<dbReference type="GO" id="GO:0004674">
    <property type="term" value="F:protein serine/threonine kinase activity"/>
    <property type="evidence" value="ECO:0007669"/>
    <property type="project" value="TreeGrafter"/>
</dbReference>
<dbReference type="GO" id="GO:0005524">
    <property type="term" value="F:ATP binding"/>
    <property type="evidence" value="ECO:0007669"/>
    <property type="project" value="InterPro"/>
</dbReference>
<reference evidence="2 3" key="1">
    <citation type="submission" date="2016-03" db="EMBL/GenBank/DDBJ databases">
        <authorList>
            <person name="Ploux O."/>
        </authorList>
    </citation>
    <scope>NUCLEOTIDE SEQUENCE [LARGE SCALE GENOMIC DNA]</scope>
    <source>
        <strain evidence="2 3">URUG2</strain>
    </source>
</reference>
<name>A0A2D3UNH4_9PEZI</name>
<dbReference type="RefSeq" id="XP_023621875.1">
    <property type="nucleotide sequence ID" value="XM_023766107.1"/>
</dbReference>
<dbReference type="Gene3D" id="1.10.510.10">
    <property type="entry name" value="Transferase(Phosphotransferase) domain 1"/>
    <property type="match status" value="1"/>
</dbReference>
<dbReference type="PANTHER" id="PTHR44167">
    <property type="entry name" value="OVARIAN-SPECIFIC SERINE/THREONINE-PROTEIN KINASE LOK-RELATED"/>
    <property type="match status" value="1"/>
</dbReference>
<dbReference type="SUPFAM" id="SSF56112">
    <property type="entry name" value="Protein kinase-like (PK-like)"/>
    <property type="match status" value="1"/>
</dbReference>
<proteinExistence type="predicted"/>
<dbReference type="GeneID" id="35606584"/>
<dbReference type="PANTHER" id="PTHR44167:SF24">
    <property type="entry name" value="SERINE_THREONINE-PROTEIN KINASE CHK2"/>
    <property type="match status" value="1"/>
</dbReference>